<comment type="subcellular location">
    <subcellularLocation>
        <location evidence="1">Nucleus</location>
    </subcellularLocation>
</comment>
<protein>
    <submittedName>
        <fullName evidence="7">Uncharacterized protein</fullName>
    </submittedName>
</protein>
<feature type="compositionally biased region" description="Basic residues" evidence="6">
    <location>
        <begin position="1"/>
        <end position="10"/>
    </location>
</feature>
<keyword evidence="4" id="KW-0862">Zinc</keyword>
<evidence type="ECO:0000313" key="7">
    <source>
        <dbReference type="EMBL" id="PKB98085.1"/>
    </source>
</evidence>
<dbReference type="VEuPathDB" id="FungiDB:RhiirA1_454369"/>
<keyword evidence="2" id="KW-0479">Metal-binding</keyword>
<dbReference type="PANTHER" id="PTHR46481">
    <property type="entry name" value="ZINC FINGER BED DOMAIN-CONTAINING PROTEIN 4"/>
    <property type="match status" value="1"/>
</dbReference>
<feature type="compositionally biased region" description="Polar residues" evidence="6">
    <location>
        <begin position="150"/>
        <end position="220"/>
    </location>
</feature>
<organism evidence="7 8">
    <name type="scientific">Rhizophagus irregularis</name>
    <dbReference type="NCBI Taxonomy" id="588596"/>
    <lineage>
        <taxon>Eukaryota</taxon>
        <taxon>Fungi</taxon>
        <taxon>Fungi incertae sedis</taxon>
        <taxon>Mucoromycota</taxon>
        <taxon>Glomeromycotina</taxon>
        <taxon>Glomeromycetes</taxon>
        <taxon>Glomerales</taxon>
        <taxon>Glomeraceae</taxon>
        <taxon>Rhizophagus</taxon>
    </lineage>
</organism>
<keyword evidence="3" id="KW-0863">Zinc-finger</keyword>
<evidence type="ECO:0000256" key="3">
    <source>
        <dbReference type="ARBA" id="ARBA00022771"/>
    </source>
</evidence>
<sequence>MKKGKRKPRKPCWDHFSVNKDDPHPQNPHVTCNYCSKEYKRGIPERMQAHLDNCDEAPEEAKAQFNNDSMSETEQNSLEILLVKTLTSAGVDSSFVENPSTIRFFQKLRPSFKLPNRRKVELITRYQQETDNYSDAQTRSNRIRTKQNDDPNNQQKTESNPNYQIHTQQNDNPNNQQETESNPNCQIHTQQNDNPNNQQETESNPNYQIHTQQNDYPNNQQETEYSNEAANYQIHTEYSNEAANYQIHTDYPNYQPDSTYLFDPMLFCPERSDTQYENL</sequence>
<evidence type="ECO:0000256" key="5">
    <source>
        <dbReference type="ARBA" id="ARBA00023242"/>
    </source>
</evidence>
<evidence type="ECO:0000256" key="1">
    <source>
        <dbReference type="ARBA" id="ARBA00004123"/>
    </source>
</evidence>
<dbReference type="PANTHER" id="PTHR46481:SF10">
    <property type="entry name" value="ZINC FINGER BED DOMAIN-CONTAINING PROTEIN 39"/>
    <property type="match status" value="1"/>
</dbReference>
<dbReference type="VEuPathDB" id="FungiDB:FUN_011890"/>
<comment type="caution">
    <text evidence="7">The sequence shown here is derived from an EMBL/GenBank/DDBJ whole genome shotgun (WGS) entry which is preliminary data.</text>
</comment>
<evidence type="ECO:0000256" key="2">
    <source>
        <dbReference type="ARBA" id="ARBA00022723"/>
    </source>
</evidence>
<evidence type="ECO:0000313" key="8">
    <source>
        <dbReference type="Proteomes" id="UP000232722"/>
    </source>
</evidence>
<gene>
    <name evidence="7" type="ORF">RhiirA5_431971</name>
</gene>
<dbReference type="GO" id="GO:0005634">
    <property type="term" value="C:nucleus"/>
    <property type="evidence" value="ECO:0007669"/>
    <property type="project" value="UniProtKB-SubCell"/>
</dbReference>
<reference evidence="7 8" key="1">
    <citation type="submission" date="2016-04" db="EMBL/GenBank/DDBJ databases">
        <title>Genome analyses suggest a sexual origin of heterokaryosis in a supposedly ancient asexual fungus.</title>
        <authorList>
            <person name="Ropars J."/>
            <person name="Sedzielewska K."/>
            <person name="Noel J."/>
            <person name="Charron P."/>
            <person name="Farinelli L."/>
            <person name="Marton T."/>
            <person name="Kruger M."/>
            <person name="Pelin A."/>
            <person name="Brachmann A."/>
            <person name="Corradi N."/>
        </authorList>
    </citation>
    <scope>NUCLEOTIDE SEQUENCE [LARGE SCALE GENOMIC DNA]</scope>
    <source>
        <strain evidence="7 8">A5</strain>
    </source>
</reference>
<feature type="compositionally biased region" description="Polar residues" evidence="6">
    <location>
        <begin position="130"/>
        <end position="140"/>
    </location>
</feature>
<dbReference type="GO" id="GO:0008270">
    <property type="term" value="F:zinc ion binding"/>
    <property type="evidence" value="ECO:0007669"/>
    <property type="project" value="UniProtKB-KW"/>
</dbReference>
<name>A0A2N0NU61_9GLOM</name>
<proteinExistence type="predicted"/>
<dbReference type="InterPro" id="IPR052035">
    <property type="entry name" value="ZnF_BED_domain_contain"/>
</dbReference>
<dbReference type="VEuPathDB" id="FungiDB:RhiirFUN_010800"/>
<reference evidence="7 8" key="2">
    <citation type="submission" date="2017-09" db="EMBL/GenBank/DDBJ databases">
        <title>Extensive intraspecific genome diversity in a model arbuscular mycorrhizal fungus.</title>
        <authorList>
            <person name="Chen E.C."/>
            <person name="Morin E."/>
            <person name="Beaudet D."/>
            <person name="Noel J."/>
            <person name="Ndikumana S."/>
            <person name="Charron P."/>
            <person name="St-Onge C."/>
            <person name="Giorgi J."/>
            <person name="Grigoriev I.V."/>
            <person name="Roux C."/>
            <person name="Martin F.M."/>
            <person name="Corradi N."/>
        </authorList>
    </citation>
    <scope>NUCLEOTIDE SEQUENCE [LARGE SCALE GENOMIC DNA]</scope>
    <source>
        <strain evidence="7 8">A5</strain>
    </source>
</reference>
<evidence type="ECO:0000256" key="4">
    <source>
        <dbReference type="ARBA" id="ARBA00022833"/>
    </source>
</evidence>
<accession>A0A2N0NU61</accession>
<dbReference type="EMBL" id="LLXJ01002821">
    <property type="protein sequence ID" value="PKB98085.1"/>
    <property type="molecule type" value="Genomic_DNA"/>
</dbReference>
<feature type="region of interest" description="Disordered" evidence="6">
    <location>
        <begin position="1"/>
        <end position="26"/>
    </location>
</feature>
<dbReference type="Proteomes" id="UP000232722">
    <property type="component" value="Unassembled WGS sequence"/>
</dbReference>
<keyword evidence="5" id="KW-0539">Nucleus</keyword>
<dbReference type="AlphaFoldDB" id="A0A2N0NU61"/>
<feature type="compositionally biased region" description="Basic and acidic residues" evidence="6">
    <location>
        <begin position="11"/>
        <end position="24"/>
    </location>
</feature>
<feature type="region of interest" description="Disordered" evidence="6">
    <location>
        <begin position="130"/>
        <end position="220"/>
    </location>
</feature>
<evidence type="ECO:0000256" key="6">
    <source>
        <dbReference type="SAM" id="MobiDB-lite"/>
    </source>
</evidence>